<dbReference type="Pfam" id="PF08263">
    <property type="entry name" value="LRRNT_2"/>
    <property type="match status" value="1"/>
</dbReference>
<dbReference type="InterPro" id="IPR001611">
    <property type="entry name" value="Leu-rich_rpt"/>
</dbReference>
<dbReference type="GO" id="GO:0005886">
    <property type="term" value="C:plasma membrane"/>
    <property type="evidence" value="ECO:0000318"/>
    <property type="project" value="GO_Central"/>
</dbReference>
<dbReference type="PhylomeDB" id="K4CCT5"/>
<dbReference type="AlphaFoldDB" id="K4CCT5"/>
<comment type="similarity">
    <text evidence="2">Belongs to the RLP family.</text>
</comment>
<evidence type="ECO:0000256" key="4">
    <source>
        <dbReference type="ARBA" id="ARBA00022614"/>
    </source>
</evidence>
<dbReference type="Gramene" id="Solyc07g020730.1.1">
    <property type="protein sequence ID" value="Solyc07g020730.1.1"/>
    <property type="gene ID" value="Solyc07g020730.1"/>
</dbReference>
<dbReference type="PANTHER" id="PTHR48063">
    <property type="entry name" value="LRR RECEPTOR-LIKE KINASE"/>
    <property type="match status" value="1"/>
</dbReference>
<evidence type="ECO:0000259" key="12">
    <source>
        <dbReference type="Pfam" id="PF23598"/>
    </source>
</evidence>
<dbReference type="InterPro" id="IPR032675">
    <property type="entry name" value="LRR_dom_sf"/>
</dbReference>
<dbReference type="GO" id="GO:0038023">
    <property type="term" value="F:signaling receptor activity"/>
    <property type="evidence" value="ECO:0000318"/>
    <property type="project" value="GO_Central"/>
</dbReference>
<dbReference type="InterPro" id="IPR003591">
    <property type="entry name" value="Leu-rich_rpt_typical-subtyp"/>
</dbReference>
<keyword evidence="9" id="KW-0472">Membrane</keyword>
<evidence type="ECO:0000256" key="5">
    <source>
        <dbReference type="ARBA" id="ARBA00022692"/>
    </source>
</evidence>
<name>K4CCT5_SOLLC</name>
<evidence type="ECO:0000256" key="1">
    <source>
        <dbReference type="ARBA" id="ARBA00004251"/>
    </source>
</evidence>
<dbReference type="eggNOG" id="KOG0619">
    <property type="taxonomic scope" value="Eukaryota"/>
</dbReference>
<keyword evidence="7" id="KW-0677">Repeat</keyword>
<keyword evidence="10" id="KW-0325">Glycoprotein</keyword>
<evidence type="ECO:0000256" key="8">
    <source>
        <dbReference type="ARBA" id="ARBA00022989"/>
    </source>
</evidence>
<dbReference type="HOGENOM" id="CLU_000288_18_22_1"/>
<evidence type="ECO:0000313" key="14">
    <source>
        <dbReference type="Proteomes" id="UP000004994"/>
    </source>
</evidence>
<feature type="domain" description="Leucine-rich repeat-containing N-terminal plant-type" evidence="11">
    <location>
        <begin position="14"/>
        <end position="55"/>
    </location>
</feature>
<organism evidence="13">
    <name type="scientific">Solanum lycopersicum</name>
    <name type="common">Tomato</name>
    <name type="synonym">Lycopersicon esculentum</name>
    <dbReference type="NCBI Taxonomy" id="4081"/>
    <lineage>
        <taxon>Eukaryota</taxon>
        <taxon>Viridiplantae</taxon>
        <taxon>Streptophyta</taxon>
        <taxon>Embryophyta</taxon>
        <taxon>Tracheophyta</taxon>
        <taxon>Spermatophyta</taxon>
        <taxon>Magnoliopsida</taxon>
        <taxon>eudicotyledons</taxon>
        <taxon>Gunneridae</taxon>
        <taxon>Pentapetalae</taxon>
        <taxon>asterids</taxon>
        <taxon>lamiids</taxon>
        <taxon>Solanales</taxon>
        <taxon>Solanaceae</taxon>
        <taxon>Solanoideae</taxon>
        <taxon>Solaneae</taxon>
        <taxon>Solanum</taxon>
        <taxon>Solanum subgen. Lycopersicon</taxon>
    </lineage>
</organism>
<evidence type="ECO:0000259" key="11">
    <source>
        <dbReference type="Pfam" id="PF08263"/>
    </source>
</evidence>
<accession>K4CCT5</accession>
<dbReference type="PaxDb" id="4081-Solyc07g020730.1.1"/>
<keyword evidence="3" id="KW-1003">Cell membrane</keyword>
<sequence length="408" mass="46029">MSRGNNIKNLCIIKEREALLELKQGLVDDEYKLLSSWRNEENNEECFSWRGLECSNTTGCLPHILVLNLHIGTTESNTDGPDKNLILTGNITSSLVKLQYLKYLDLSSNNFLGSHRLLEFLSFEGNALTGSLINLTTFSSLKELRLRENSLNGIFHESFRQISCLEYLDLSNNQMTGSLPDLAFFPSLRELHLQSNHFYGMIPQGLGKLSELKTLDVSFNRLQGFLDNLGKLSKMKILDVYFNRLKGLPEILGQLFDLGTFDAPNNLLECTISESHFSNLCNLRSSKFSSNSLTWNASVDWVPCFQLQVISLSYCNLGRTTQNDTMPSWFTKLPPMLYFLNLSYNHINGEMQDLSANNIGSIVIDLGYNNFSGPLPTFPHLISELRVDNNKFSGSLNSICKIRSSVTT</sequence>
<evidence type="ECO:0000256" key="10">
    <source>
        <dbReference type="ARBA" id="ARBA00023180"/>
    </source>
</evidence>
<evidence type="ECO:0000313" key="13">
    <source>
        <dbReference type="EnsemblPlants" id="Solyc07g020730.1.1"/>
    </source>
</evidence>
<comment type="subcellular location">
    <subcellularLocation>
        <location evidence="1">Cell membrane</location>
        <topology evidence="1">Single-pass type I membrane protein</topology>
    </subcellularLocation>
</comment>
<dbReference type="Pfam" id="PF23598">
    <property type="entry name" value="LRR_14"/>
    <property type="match status" value="1"/>
</dbReference>
<dbReference type="InterPro" id="IPR013210">
    <property type="entry name" value="LRR_N_plant-typ"/>
</dbReference>
<dbReference type="Pfam" id="PF13516">
    <property type="entry name" value="LRR_6"/>
    <property type="match status" value="1"/>
</dbReference>
<dbReference type="OMA" id="ENNEECF"/>
<dbReference type="Gene3D" id="3.80.10.10">
    <property type="entry name" value="Ribonuclease Inhibitor"/>
    <property type="match status" value="2"/>
</dbReference>
<dbReference type="GO" id="GO:0050832">
    <property type="term" value="P:defense response to fungus"/>
    <property type="evidence" value="ECO:0007669"/>
    <property type="project" value="UniProtKB-ARBA"/>
</dbReference>
<evidence type="ECO:0000256" key="2">
    <source>
        <dbReference type="ARBA" id="ARBA00009592"/>
    </source>
</evidence>
<evidence type="ECO:0000256" key="3">
    <source>
        <dbReference type="ARBA" id="ARBA00022475"/>
    </source>
</evidence>
<keyword evidence="4" id="KW-0433">Leucine-rich repeat</keyword>
<dbReference type="STRING" id="4081.K4CCT5"/>
<keyword evidence="8" id="KW-1133">Transmembrane helix</keyword>
<protein>
    <submittedName>
        <fullName evidence="13">Uncharacterized protein</fullName>
    </submittedName>
</protein>
<dbReference type="InParanoid" id="K4CCT5"/>
<dbReference type="InterPro" id="IPR055414">
    <property type="entry name" value="LRR_R13L4/SHOC2-like"/>
</dbReference>
<dbReference type="PROSITE" id="PS51450">
    <property type="entry name" value="LRR"/>
    <property type="match status" value="1"/>
</dbReference>
<dbReference type="InterPro" id="IPR046956">
    <property type="entry name" value="RLP23-like"/>
</dbReference>
<reference evidence="13" key="2">
    <citation type="submission" date="2015-06" db="UniProtKB">
        <authorList>
            <consortium name="EnsemblPlants"/>
        </authorList>
    </citation>
    <scope>IDENTIFICATION</scope>
    <source>
        <strain evidence="13">cv. Heinz 1706</strain>
    </source>
</reference>
<dbReference type="PANTHER" id="PTHR48063:SF103">
    <property type="entry name" value="LEUCINE-RICH RECEPTOR-LIKE KINASE FAMILY PROTEIN"/>
    <property type="match status" value="1"/>
</dbReference>
<dbReference type="Proteomes" id="UP000004994">
    <property type="component" value="Chromosome 7"/>
</dbReference>
<reference evidence="13" key="1">
    <citation type="journal article" date="2012" name="Nature">
        <title>The tomato genome sequence provides insights into fleshy fruit evolution.</title>
        <authorList>
            <consortium name="Tomato Genome Consortium"/>
        </authorList>
    </citation>
    <scope>NUCLEOTIDE SEQUENCE [LARGE SCALE GENOMIC DNA]</scope>
    <source>
        <strain evidence="13">cv. Heinz 1706</strain>
    </source>
</reference>
<keyword evidence="14" id="KW-1185">Reference proteome</keyword>
<feature type="domain" description="Disease resistance R13L4/SHOC-2-like LRR" evidence="12">
    <location>
        <begin position="116"/>
        <end position="349"/>
    </location>
</feature>
<keyword evidence="6" id="KW-0732">Signal</keyword>
<dbReference type="EnsemblPlants" id="Solyc07g020730.1.1">
    <property type="protein sequence ID" value="Solyc07g020730.1.1"/>
    <property type="gene ID" value="Solyc07g020730.1"/>
</dbReference>
<evidence type="ECO:0000256" key="7">
    <source>
        <dbReference type="ARBA" id="ARBA00022737"/>
    </source>
</evidence>
<dbReference type="FunFam" id="3.80.10.10:FF:001362">
    <property type="entry name" value="Lrr receptor-like serinethreonine-protein kinase gso2"/>
    <property type="match status" value="1"/>
</dbReference>
<dbReference type="SMART" id="SM00364">
    <property type="entry name" value="LRR_BAC"/>
    <property type="match status" value="4"/>
</dbReference>
<keyword evidence="5" id="KW-0812">Transmembrane</keyword>
<evidence type="ECO:0000256" key="9">
    <source>
        <dbReference type="ARBA" id="ARBA00023136"/>
    </source>
</evidence>
<dbReference type="PRINTS" id="PR00019">
    <property type="entry name" value="LEURICHRPT"/>
</dbReference>
<proteinExistence type="inferred from homology"/>
<dbReference type="SMART" id="SM00369">
    <property type="entry name" value="LRR_TYP"/>
    <property type="match status" value="4"/>
</dbReference>
<evidence type="ECO:0000256" key="6">
    <source>
        <dbReference type="ARBA" id="ARBA00022729"/>
    </source>
</evidence>
<dbReference type="SUPFAM" id="SSF52058">
    <property type="entry name" value="L domain-like"/>
    <property type="match status" value="1"/>
</dbReference>